<gene>
    <name evidence="2" type="ORF">SAMN06296052_104240</name>
</gene>
<protein>
    <submittedName>
        <fullName evidence="2">Uncharacterized protein</fullName>
    </submittedName>
</protein>
<evidence type="ECO:0000313" key="3">
    <source>
        <dbReference type="Proteomes" id="UP000198432"/>
    </source>
</evidence>
<evidence type="ECO:0000256" key="1">
    <source>
        <dbReference type="SAM" id="Phobius"/>
    </source>
</evidence>
<organism evidence="2 3">
    <name type="scientific">Pontibacter ummariensis</name>
    <dbReference type="NCBI Taxonomy" id="1610492"/>
    <lineage>
        <taxon>Bacteria</taxon>
        <taxon>Pseudomonadati</taxon>
        <taxon>Bacteroidota</taxon>
        <taxon>Cytophagia</taxon>
        <taxon>Cytophagales</taxon>
        <taxon>Hymenobacteraceae</taxon>
        <taxon>Pontibacter</taxon>
    </lineage>
</organism>
<name>A0A239DH01_9BACT</name>
<accession>A0A239DH01</accession>
<dbReference type="Proteomes" id="UP000198432">
    <property type="component" value="Unassembled WGS sequence"/>
</dbReference>
<dbReference type="AlphaFoldDB" id="A0A239DH01"/>
<feature type="transmembrane region" description="Helical" evidence="1">
    <location>
        <begin position="60"/>
        <end position="81"/>
    </location>
</feature>
<evidence type="ECO:0000313" key="2">
    <source>
        <dbReference type="EMBL" id="SNS31765.1"/>
    </source>
</evidence>
<keyword evidence="3" id="KW-1185">Reference proteome</keyword>
<dbReference type="EMBL" id="FZOQ01000004">
    <property type="protein sequence ID" value="SNS31765.1"/>
    <property type="molecule type" value="Genomic_DNA"/>
</dbReference>
<sequence length="114" mass="13619">MLWLSKWAIQDEEQLPVNRLKREGKPFGIEDRFHNWFFLTFSFYKSSFFFWIYVTKACKASVATLLLFVCQLFTSCFITFANSSESARREKRLWLIYGRSRFGLIFQALLVCVM</sequence>
<reference evidence="3" key="1">
    <citation type="submission" date="2017-06" db="EMBL/GenBank/DDBJ databases">
        <authorList>
            <person name="Varghese N."/>
            <person name="Submissions S."/>
        </authorList>
    </citation>
    <scope>NUCLEOTIDE SEQUENCE [LARGE SCALE GENOMIC DNA]</scope>
    <source>
        <strain evidence="3">NKM1</strain>
    </source>
</reference>
<keyword evidence="1" id="KW-0812">Transmembrane</keyword>
<keyword evidence="1" id="KW-0472">Membrane</keyword>
<feature type="transmembrane region" description="Helical" evidence="1">
    <location>
        <begin position="35"/>
        <end position="54"/>
    </location>
</feature>
<keyword evidence="1" id="KW-1133">Transmembrane helix</keyword>
<proteinExistence type="predicted"/>